<accession>R9C598</accession>
<dbReference type="Proteomes" id="UP000013988">
    <property type="component" value="Unassembled WGS sequence"/>
</dbReference>
<sequence length="108" mass="13097">MEVERKRNKSVLVRMDEREYEKYIKLVKKSKLNQQNYNLRCMLNKDIYVIDGIQELAMQIRKIGVNINQVVHLSNQENYLHKEDTDKLKMLMDEIWKVLISFIKQIKI</sequence>
<evidence type="ECO:0000313" key="1">
    <source>
        <dbReference type="EMBL" id="EOR24453.1"/>
    </source>
</evidence>
<reference evidence="1 2" key="1">
    <citation type="submission" date="2013-03" db="EMBL/GenBank/DDBJ databases">
        <title>Whole genome shotgun sequencing of Clostridium sartagoforme AAU1.</title>
        <authorList>
            <person name="Joshi C.G."/>
            <person name="Duggirala S.M."/>
            <person name="Nathani N.M."/>
            <person name="Bhatt V.D."/>
            <person name="Patel A.K."/>
            <person name="Pandya P.R."/>
            <person name="KaPatel J.A."/>
        </authorList>
    </citation>
    <scope>NUCLEOTIDE SEQUENCE [LARGE SCALE GENOMIC DNA]</scope>
    <source>
        <strain evidence="1 2">AAU1</strain>
    </source>
</reference>
<keyword evidence="2" id="KW-1185">Reference proteome</keyword>
<dbReference type="RefSeq" id="WP_016207853.1">
    <property type="nucleotide sequence ID" value="NZ_ASRV01000150.1"/>
</dbReference>
<dbReference type="InterPro" id="IPR053842">
    <property type="entry name" value="NikA-like"/>
</dbReference>
<dbReference type="EMBL" id="ASRV01000150">
    <property type="protein sequence ID" value="EOR24453.1"/>
    <property type="molecule type" value="Genomic_DNA"/>
</dbReference>
<dbReference type="OrthoDB" id="9804743at2"/>
<organism evidence="1 2">
    <name type="scientific">Clostridium sartagoforme AAU1</name>
    <dbReference type="NCBI Taxonomy" id="1202534"/>
    <lineage>
        <taxon>Bacteria</taxon>
        <taxon>Bacillati</taxon>
        <taxon>Bacillota</taxon>
        <taxon>Clostridia</taxon>
        <taxon>Eubacteriales</taxon>
        <taxon>Clostridiaceae</taxon>
        <taxon>Clostridium</taxon>
    </lineage>
</organism>
<dbReference type="Pfam" id="PF21983">
    <property type="entry name" value="NikA-like"/>
    <property type="match status" value="1"/>
</dbReference>
<proteinExistence type="predicted"/>
<dbReference type="AlphaFoldDB" id="R9C598"/>
<gene>
    <name evidence="1" type="ORF">A500_12649</name>
</gene>
<protein>
    <submittedName>
        <fullName evidence="1">Mobilization protein</fullName>
    </submittedName>
</protein>
<name>R9C598_9CLOT</name>
<evidence type="ECO:0000313" key="2">
    <source>
        <dbReference type="Proteomes" id="UP000013988"/>
    </source>
</evidence>
<dbReference type="PATRIC" id="fig|1202534.3.peg.2509"/>
<comment type="caution">
    <text evidence="1">The sequence shown here is derived from an EMBL/GenBank/DDBJ whole genome shotgun (WGS) entry which is preliminary data.</text>
</comment>